<dbReference type="RefSeq" id="WP_309727146.1">
    <property type="nucleotide sequence ID" value="NZ_JAVDQA010000001.1"/>
</dbReference>
<evidence type="ECO:0000259" key="1">
    <source>
        <dbReference type="Pfam" id="PF00313"/>
    </source>
</evidence>
<evidence type="ECO:0000313" key="3">
    <source>
        <dbReference type="Proteomes" id="UP001257659"/>
    </source>
</evidence>
<evidence type="ECO:0000313" key="2">
    <source>
        <dbReference type="EMBL" id="MDR6300244.1"/>
    </source>
</evidence>
<proteinExistence type="predicted"/>
<keyword evidence="3" id="KW-1185">Reference proteome</keyword>
<sequence length="311" mass="37484">MDVGIVYRYFPLSKYGFIKTLDESIFFHFSNLKDDIHRLSNVAFDIIETPKGKAAVNIRLLEKCYDLKKELFISKNPLYKWLAVVSDSKLYELERTLFNTEIDKEFNFLCEKQDEYLNLYVNQFSTSEFINDYKIIINSKFGYTGGKDWTDAWFTYFISSKYDINYKFDLDFISNQLNFETNKGKIEPKFEDNYITEFLNYYEYLYRDRHPSGGNFDIKRVDVKDDELNEIRLRKLKVFRENYSRDEHLNYLSKYRHKIKKTTPLANYPFRSFISDKIDEFLFNNTDDYDIKWVSKKELAEGVENDLSEFF</sequence>
<dbReference type="Gene3D" id="2.40.50.140">
    <property type="entry name" value="Nucleic acid-binding proteins"/>
    <property type="match status" value="1"/>
</dbReference>
<dbReference type="Pfam" id="PF00313">
    <property type="entry name" value="CSD"/>
    <property type="match status" value="1"/>
</dbReference>
<dbReference type="EMBL" id="JAVDQA010000001">
    <property type="protein sequence ID" value="MDR6300244.1"/>
    <property type="molecule type" value="Genomic_DNA"/>
</dbReference>
<gene>
    <name evidence="2" type="ORF">GGR31_000860</name>
</gene>
<dbReference type="InterPro" id="IPR002059">
    <property type="entry name" value="CSP_DNA-bd"/>
</dbReference>
<reference evidence="2 3" key="1">
    <citation type="submission" date="2023-07" db="EMBL/GenBank/DDBJ databases">
        <title>Genomic Encyclopedia of Type Strains, Phase IV (KMG-IV): sequencing the most valuable type-strain genomes for metagenomic binning, comparative biology and taxonomic classification.</title>
        <authorList>
            <person name="Goeker M."/>
        </authorList>
    </citation>
    <scope>NUCLEOTIDE SEQUENCE [LARGE SCALE GENOMIC DNA]</scope>
    <source>
        <strain evidence="2 3">DSM 102814</strain>
    </source>
</reference>
<organism evidence="2 3">
    <name type="scientific">Mesonia maritima</name>
    <dbReference type="NCBI Taxonomy" id="1793873"/>
    <lineage>
        <taxon>Bacteria</taxon>
        <taxon>Pseudomonadati</taxon>
        <taxon>Bacteroidota</taxon>
        <taxon>Flavobacteriia</taxon>
        <taxon>Flavobacteriales</taxon>
        <taxon>Flavobacteriaceae</taxon>
        <taxon>Mesonia</taxon>
    </lineage>
</organism>
<dbReference type="InterPro" id="IPR012340">
    <property type="entry name" value="NA-bd_OB-fold"/>
</dbReference>
<dbReference type="SUPFAM" id="SSF50249">
    <property type="entry name" value="Nucleic acid-binding proteins"/>
    <property type="match status" value="1"/>
</dbReference>
<dbReference type="Proteomes" id="UP001257659">
    <property type="component" value="Unassembled WGS sequence"/>
</dbReference>
<feature type="domain" description="CSD" evidence="1">
    <location>
        <begin position="12"/>
        <end position="59"/>
    </location>
</feature>
<protein>
    <submittedName>
        <fullName evidence="2">Cold shock CspA family protein</fullName>
    </submittedName>
</protein>
<accession>A0ABU1K3Q0</accession>
<comment type="caution">
    <text evidence="2">The sequence shown here is derived from an EMBL/GenBank/DDBJ whole genome shotgun (WGS) entry which is preliminary data.</text>
</comment>
<name>A0ABU1K3Q0_9FLAO</name>